<organism evidence="1 2">
    <name type="scientific">Snodgrassella alvi</name>
    <dbReference type="NCBI Taxonomy" id="1196083"/>
    <lineage>
        <taxon>Bacteria</taxon>
        <taxon>Pseudomonadati</taxon>
        <taxon>Pseudomonadota</taxon>
        <taxon>Betaproteobacteria</taxon>
        <taxon>Neisseriales</taxon>
        <taxon>Neisseriaceae</taxon>
        <taxon>Snodgrassella</taxon>
    </lineage>
</organism>
<name>A0A2N9Y3Z9_9NEIS</name>
<dbReference type="Proteomes" id="UP000231094">
    <property type="component" value="Unassembled WGS sequence"/>
</dbReference>
<comment type="caution">
    <text evidence="1">The sequence shown here is derived from an EMBL/GenBank/DDBJ whole genome shotgun (WGS) entry which is preliminary data.</text>
</comment>
<reference evidence="1 2" key="1">
    <citation type="journal article" date="2017" name="MBio">
        <title>Type VI secretion-mediated competition in the bee gut microbiome.</title>
        <authorList>
            <person name="Steele M.I."/>
            <person name="Kwong W.K."/>
            <person name="Powell J.E."/>
            <person name="Whiteley M."/>
            <person name="Moran N.A."/>
        </authorList>
    </citation>
    <scope>NUCLEOTIDE SEQUENCE [LARGE SCALE GENOMIC DNA]</scope>
    <source>
        <strain evidence="1 2">PEB0171</strain>
    </source>
</reference>
<protein>
    <submittedName>
        <fullName evidence="1">Uncharacterized protein</fullName>
    </submittedName>
</protein>
<evidence type="ECO:0000313" key="2">
    <source>
        <dbReference type="Proteomes" id="UP000231094"/>
    </source>
</evidence>
<gene>
    <name evidence="1" type="ORF">BHC47_04535</name>
</gene>
<accession>A0A2N9Y3Z9</accession>
<proteinExistence type="predicted"/>
<sequence>MKKIHILKYSIAIVAVITVPFAQTMTLDEVFGEIDNKAAEFIATYNQEHHTNLHTIEANRKFYASSCLLPLKVKWHKISLSSKNLPHKYGLSVSCEKSIYSDHRKWDVYVDVRNEQGNSIQSIN</sequence>
<dbReference type="EMBL" id="MEIV01000051">
    <property type="protein sequence ID" value="PIT62366.1"/>
    <property type="molecule type" value="Genomic_DNA"/>
</dbReference>
<dbReference type="RefSeq" id="WP_086364456.1">
    <property type="nucleotide sequence ID" value="NZ_JBNPAZ010000006.1"/>
</dbReference>
<evidence type="ECO:0000313" key="1">
    <source>
        <dbReference type="EMBL" id="PIT62366.1"/>
    </source>
</evidence>
<dbReference type="AlphaFoldDB" id="A0A2N9Y3Z9"/>